<dbReference type="EMBL" id="PGTZ01000009">
    <property type="protein sequence ID" value="PJI91102.1"/>
    <property type="molecule type" value="Genomic_DNA"/>
</dbReference>
<dbReference type="AlphaFoldDB" id="A0A2M8WJL0"/>
<sequence length="177" mass="17725">MTAVAFALAGCSSGSGGEDQQAAVSSSAAVASTATPSEAADLAGASGIAQAMQAKIPTITKTVNLTEDTDPNDLLGRPHGYTSATILFDETVLSADDTDACDTTDPGVDCGATIEVFASAADAEQRAKYIDSVTSGLGGLFTEYDTVSGTALLRAAGAMKPSEAATYKKAFLEVAGQ</sequence>
<organism evidence="1 2">
    <name type="scientific">Luteimicrobium subarcticum</name>
    <dbReference type="NCBI Taxonomy" id="620910"/>
    <lineage>
        <taxon>Bacteria</taxon>
        <taxon>Bacillati</taxon>
        <taxon>Actinomycetota</taxon>
        <taxon>Actinomycetes</taxon>
        <taxon>Micrococcales</taxon>
        <taxon>Luteimicrobium</taxon>
    </lineage>
</organism>
<evidence type="ECO:0000313" key="2">
    <source>
        <dbReference type="Proteomes" id="UP000231586"/>
    </source>
</evidence>
<proteinExistence type="predicted"/>
<accession>A0A2M8WJL0</accession>
<evidence type="ECO:0000313" key="1">
    <source>
        <dbReference type="EMBL" id="PJI91102.1"/>
    </source>
</evidence>
<comment type="caution">
    <text evidence="1">The sequence shown here is derived from an EMBL/GenBank/DDBJ whole genome shotgun (WGS) entry which is preliminary data.</text>
</comment>
<gene>
    <name evidence="1" type="ORF">CLV34_2366</name>
</gene>
<keyword evidence="2" id="KW-1185">Reference proteome</keyword>
<name>A0A2M8WJL0_9MICO</name>
<protein>
    <submittedName>
        <fullName evidence="1">Uncharacterized protein</fullName>
    </submittedName>
</protein>
<dbReference type="Proteomes" id="UP000231586">
    <property type="component" value="Unassembled WGS sequence"/>
</dbReference>
<reference evidence="1 2" key="1">
    <citation type="submission" date="2017-11" db="EMBL/GenBank/DDBJ databases">
        <title>Genomic Encyclopedia of Archaeal and Bacterial Type Strains, Phase II (KMG-II): From Individual Species to Whole Genera.</title>
        <authorList>
            <person name="Goeker M."/>
        </authorList>
    </citation>
    <scope>NUCLEOTIDE SEQUENCE [LARGE SCALE GENOMIC DNA]</scope>
    <source>
        <strain evidence="1 2">DSM 22413</strain>
    </source>
</reference>